<dbReference type="SUPFAM" id="SSF48452">
    <property type="entry name" value="TPR-like"/>
    <property type="match status" value="1"/>
</dbReference>
<organism evidence="3 4">
    <name type="scientific">Malaciobacter marinus</name>
    <dbReference type="NCBI Taxonomy" id="505249"/>
    <lineage>
        <taxon>Bacteria</taxon>
        <taxon>Pseudomonadati</taxon>
        <taxon>Campylobacterota</taxon>
        <taxon>Epsilonproteobacteria</taxon>
        <taxon>Campylobacterales</taxon>
        <taxon>Arcobacteraceae</taxon>
        <taxon>Malaciobacter</taxon>
    </lineage>
</organism>
<accession>A0AB37A1P0</accession>
<feature type="repeat" description="TPR" evidence="1">
    <location>
        <begin position="374"/>
        <end position="407"/>
    </location>
</feature>
<dbReference type="InterPro" id="IPR029063">
    <property type="entry name" value="SAM-dependent_MTases_sf"/>
</dbReference>
<gene>
    <name evidence="3" type="ORF">B0F89_101135</name>
</gene>
<name>A0AB37A1P0_9BACT</name>
<dbReference type="SUPFAM" id="SSF53756">
    <property type="entry name" value="UDP-Glycosyltransferase/glycogen phosphorylase"/>
    <property type="match status" value="1"/>
</dbReference>
<dbReference type="SUPFAM" id="SSF53335">
    <property type="entry name" value="S-adenosyl-L-methionine-dependent methyltransferases"/>
    <property type="match status" value="1"/>
</dbReference>
<dbReference type="InterPro" id="IPR037919">
    <property type="entry name" value="OGT"/>
</dbReference>
<dbReference type="InterPro" id="IPR006342">
    <property type="entry name" value="FkbM_mtfrase"/>
</dbReference>
<dbReference type="GO" id="GO:0008168">
    <property type="term" value="F:methyltransferase activity"/>
    <property type="evidence" value="ECO:0007669"/>
    <property type="project" value="UniProtKB-KW"/>
</dbReference>
<dbReference type="SMART" id="SM00028">
    <property type="entry name" value="TPR"/>
    <property type="match status" value="7"/>
</dbReference>
<dbReference type="GO" id="GO:0097363">
    <property type="term" value="F:protein O-acetylglucosaminyltransferase activity"/>
    <property type="evidence" value="ECO:0007669"/>
    <property type="project" value="TreeGrafter"/>
</dbReference>
<dbReference type="EMBL" id="PTIW01000001">
    <property type="protein sequence ID" value="PPK62936.1"/>
    <property type="molecule type" value="Genomic_DNA"/>
</dbReference>
<keyword evidence="3" id="KW-0489">Methyltransferase</keyword>
<dbReference type="Pfam" id="PF13432">
    <property type="entry name" value="TPR_16"/>
    <property type="match status" value="1"/>
</dbReference>
<sequence length="830" mass="96044">MQKDKFNKLINGKNGLCLINQNDIYIGKSIENYGEYSSFETNLFEDFCLSGDTVIEVGSNIGVHTQELASMVTQAGKVFAFEPQRVVFQTLCANLSLNSISNVYAYNFAVGSENKQINIPKLDYSKQNNYGGISLKEVKDGEEVQQVTLDFFENKLSSLKFIKVDVEGMEYDVLKGSSNLIKKYKPILYLENDRIEHSQRVLDYLLSLGYEIYWHLPPLYNPDNFFKNKNNIFKNLISINILCLPKDKDFSFDLEKHSLQKVINTNLHPMKAEYFCKLAFDYIKVQKWQEAVNSYQEALKSNPLHLKTYFNFASLLKNLKKYDEALKLFLIALKYYPNDYNIHNNIGMVFESLGENNKAIEAYKNAIKINPKFAKAVNNLAVVLYNQQRYKESSDMFSLALEIEPDYNEVYSNLGAALNRQKRYDESIKALNMAIEKLPNNAGAYTNLGNVYNKLHEYEKAQKLHEKSIELEPNGANAYSNLASSLKNQGLNEEAIKNYKKAIQLSPDFVNAHFDLATTLLTLNRFEEGFGEYEWRFKKEEMLGHIVKYKDIFSKPMLKKDDNIEGKTLLLHSEQGFGDSIQFIRFLPLIKEKFKCKIAVKCRDELKELFKTIEEIDILVNRSEDTPIFDYHLPIMSMPFILNMKSLDDLPKQMPYLKALDDEFLKIKKDKKKIDIGICWSASITGESYDGKVFDLKYLEPLINHPKINLYSLQVGKENEHIKKYGYEDEIIDLTDKLTDFSKTASLIKQLDLVISSDTSVAHLCGAINAPVWIPLQKYPDWRWTNKGESTKWYPSAKLFRQKSNRSWDSVFQSLYAKLSKQFKIKDIRF</sequence>
<comment type="caution">
    <text evidence="3">The sequence shown here is derived from an EMBL/GenBank/DDBJ whole genome shotgun (WGS) entry which is preliminary data.</text>
</comment>
<dbReference type="AlphaFoldDB" id="A0AB37A1P0"/>
<feature type="repeat" description="TPR" evidence="1">
    <location>
        <begin position="340"/>
        <end position="373"/>
    </location>
</feature>
<protein>
    <submittedName>
        <fullName evidence="3">FkbM family methyltransferase</fullName>
    </submittedName>
</protein>
<dbReference type="InterPro" id="IPR011990">
    <property type="entry name" value="TPR-like_helical_dom_sf"/>
</dbReference>
<feature type="domain" description="Methyltransferase FkbM" evidence="2">
    <location>
        <begin position="56"/>
        <end position="211"/>
    </location>
</feature>
<dbReference type="PANTHER" id="PTHR44366">
    <property type="entry name" value="UDP-N-ACETYLGLUCOSAMINE--PEPTIDE N-ACETYLGLUCOSAMINYLTRANSFERASE 110 KDA SUBUNIT"/>
    <property type="match status" value="1"/>
</dbReference>
<evidence type="ECO:0000259" key="2">
    <source>
        <dbReference type="Pfam" id="PF05050"/>
    </source>
</evidence>
<proteinExistence type="predicted"/>
<keyword evidence="3" id="KW-0808">Transferase</keyword>
<dbReference type="PROSITE" id="PS50293">
    <property type="entry name" value="TPR_REGION"/>
    <property type="match status" value="3"/>
</dbReference>
<dbReference type="Gene3D" id="3.40.50.150">
    <property type="entry name" value="Vaccinia Virus protein VP39"/>
    <property type="match status" value="1"/>
</dbReference>
<dbReference type="NCBIfam" id="TIGR01444">
    <property type="entry name" value="fkbM_fam"/>
    <property type="match status" value="1"/>
</dbReference>
<evidence type="ECO:0000256" key="1">
    <source>
        <dbReference type="PROSITE-ProRule" id="PRU00339"/>
    </source>
</evidence>
<feature type="repeat" description="TPR" evidence="1">
    <location>
        <begin position="442"/>
        <end position="475"/>
    </location>
</feature>
<dbReference type="PROSITE" id="PS50005">
    <property type="entry name" value="TPR"/>
    <property type="match status" value="7"/>
</dbReference>
<dbReference type="GO" id="GO:0032259">
    <property type="term" value="P:methylation"/>
    <property type="evidence" value="ECO:0007669"/>
    <property type="project" value="UniProtKB-KW"/>
</dbReference>
<evidence type="ECO:0000313" key="4">
    <source>
        <dbReference type="Proteomes" id="UP000239861"/>
    </source>
</evidence>
<feature type="repeat" description="TPR" evidence="1">
    <location>
        <begin position="272"/>
        <end position="305"/>
    </location>
</feature>
<dbReference type="Pfam" id="PF05050">
    <property type="entry name" value="Methyltransf_21"/>
    <property type="match status" value="1"/>
</dbReference>
<dbReference type="Gene3D" id="3.40.50.2000">
    <property type="entry name" value="Glycogen Phosphorylase B"/>
    <property type="match status" value="1"/>
</dbReference>
<dbReference type="GO" id="GO:0006493">
    <property type="term" value="P:protein O-linked glycosylation"/>
    <property type="evidence" value="ECO:0007669"/>
    <property type="project" value="InterPro"/>
</dbReference>
<dbReference type="Gene3D" id="1.25.40.10">
    <property type="entry name" value="Tetratricopeptide repeat domain"/>
    <property type="match status" value="4"/>
</dbReference>
<dbReference type="InterPro" id="IPR019734">
    <property type="entry name" value="TPR_rpt"/>
</dbReference>
<evidence type="ECO:0000313" key="3">
    <source>
        <dbReference type="EMBL" id="PPK62936.1"/>
    </source>
</evidence>
<feature type="repeat" description="TPR" evidence="1">
    <location>
        <begin position="306"/>
        <end position="339"/>
    </location>
</feature>
<feature type="repeat" description="TPR" evidence="1">
    <location>
        <begin position="476"/>
        <end position="509"/>
    </location>
</feature>
<dbReference type="Pfam" id="PF00515">
    <property type="entry name" value="TPR_1"/>
    <property type="match status" value="1"/>
</dbReference>
<dbReference type="RefSeq" id="WP_104411593.1">
    <property type="nucleotide sequence ID" value="NZ_PTIW01000001.1"/>
</dbReference>
<reference evidence="3 4" key="1">
    <citation type="submission" date="2018-02" db="EMBL/GenBank/DDBJ databases">
        <title>Subsurface microbial communities from deep shales in Ohio and West Virginia, USA.</title>
        <authorList>
            <person name="Wrighton K."/>
        </authorList>
    </citation>
    <scope>NUCLEOTIDE SEQUENCE [LARGE SCALE GENOMIC DNA]</scope>
    <source>
        <strain evidence="3 4">MARC-MIP3H16</strain>
    </source>
</reference>
<dbReference type="PANTHER" id="PTHR44366:SF1">
    <property type="entry name" value="UDP-N-ACETYLGLUCOSAMINE--PEPTIDE N-ACETYLGLUCOSAMINYLTRANSFERASE 110 KDA SUBUNIT"/>
    <property type="match status" value="1"/>
</dbReference>
<dbReference type="Proteomes" id="UP000239861">
    <property type="component" value="Unassembled WGS sequence"/>
</dbReference>
<keyword evidence="1" id="KW-0802">TPR repeat</keyword>
<feature type="repeat" description="TPR" evidence="1">
    <location>
        <begin position="408"/>
        <end position="441"/>
    </location>
</feature>
<dbReference type="Pfam" id="PF13414">
    <property type="entry name" value="TPR_11"/>
    <property type="match status" value="2"/>
</dbReference>